<proteinExistence type="predicted"/>
<feature type="compositionally biased region" description="Pro residues" evidence="1">
    <location>
        <begin position="205"/>
        <end position="223"/>
    </location>
</feature>
<evidence type="ECO:0000256" key="1">
    <source>
        <dbReference type="SAM" id="MobiDB-lite"/>
    </source>
</evidence>
<feature type="region of interest" description="Disordered" evidence="1">
    <location>
        <begin position="201"/>
        <end position="394"/>
    </location>
</feature>
<reference evidence="2" key="1">
    <citation type="submission" date="2014-11" db="EMBL/GenBank/DDBJ databases">
        <authorList>
            <person name="Otto D Thomas"/>
            <person name="Naeem Raeece"/>
        </authorList>
    </citation>
    <scope>NUCLEOTIDE SEQUENCE</scope>
</reference>
<name>A0A0G4I1Z4_9ALVE</name>
<gene>
    <name evidence="2" type="ORF">Cvel_34910</name>
</gene>
<dbReference type="AlphaFoldDB" id="A0A0G4I1Z4"/>
<dbReference type="VEuPathDB" id="CryptoDB:Cvel_34910"/>
<feature type="compositionally biased region" description="Gly residues" evidence="1">
    <location>
        <begin position="308"/>
        <end position="317"/>
    </location>
</feature>
<feature type="compositionally biased region" description="Low complexity" evidence="1">
    <location>
        <begin position="224"/>
        <end position="237"/>
    </location>
</feature>
<feature type="compositionally biased region" description="Low complexity" evidence="1">
    <location>
        <begin position="339"/>
        <end position="354"/>
    </location>
</feature>
<organism evidence="2">
    <name type="scientific">Chromera velia CCMP2878</name>
    <dbReference type="NCBI Taxonomy" id="1169474"/>
    <lineage>
        <taxon>Eukaryota</taxon>
        <taxon>Sar</taxon>
        <taxon>Alveolata</taxon>
        <taxon>Colpodellida</taxon>
        <taxon>Chromeraceae</taxon>
        <taxon>Chromera</taxon>
    </lineage>
</organism>
<sequence length="604" mass="67175">MERLQPPAALELVFPRFLALAVPLRRQNYEPCEKWADRVDAVHREMTSFSASWISNRHPLPSSLSHLFPSLPHWNEFCPVFVFFSFGGFTDSQLRSLVRVLYRFFQTVSAMSSVPAGERENKPLRLLGIVVDFQYGPTWNAFWKPNLNQLLEQLNISNSHPGPPISLNNTAHPVLQKAFRVLAENVQPPRDAPPELLQLAGLPCAFPPAPRPSHPSSHPPRPQQQPAQTLRPPQQQPVRTSGPPPQRNGNGQWNFLQLPPRNIQQPSGAQGGPGAGQQQHNNTMLPPGWGGGALSSQPQSRRPPGPQHVGGGRGNGSGRNPNANQNSRPPASGPIPFIGMMGVSGPPNGGNVPPSTNPRQSQEKGQKRKQSASKNPTPSPPPEPQDLGLGPLPPELAFLMTTSPDRVEIVKQLRQHNYLHHPSLTLVPHPFDSPAREEQQITEWLLIRCVDSPEGLVQQPFGYIGKEMRSVFFTRKFGFSSPYIPALVTTLQYLPSLTEKISQEVALRLLRTIARGVEIDDYAVGRSIDMAEFPDVWGTHGPYGLAEALFSQRGWQKYTVEQRERIVGSKHFPWKTLKPPSLLDHLFDTSVFQRVKPVRMDEDV</sequence>
<dbReference type="EMBL" id="CDMZ01004791">
    <property type="protein sequence ID" value="CEM50918.1"/>
    <property type="molecule type" value="Genomic_DNA"/>
</dbReference>
<protein>
    <submittedName>
        <fullName evidence="2">Uncharacterized protein</fullName>
    </submittedName>
</protein>
<evidence type="ECO:0000313" key="2">
    <source>
        <dbReference type="EMBL" id="CEM50918.1"/>
    </source>
</evidence>
<accession>A0A0G4I1Z4</accession>